<dbReference type="OrthoDB" id="595470at2"/>
<keyword evidence="3" id="KW-1185">Reference proteome</keyword>
<dbReference type="Pfam" id="PF05016">
    <property type="entry name" value="ParE_toxin"/>
    <property type="match status" value="1"/>
</dbReference>
<name>A0A2W4D4A1_9HYPH</name>
<proteinExistence type="predicted"/>
<protein>
    <recommendedName>
        <fullName evidence="4">Plasmid stabilization protein</fullName>
    </recommendedName>
</protein>
<comment type="caution">
    <text evidence="2">The sequence shown here is derived from an EMBL/GenBank/DDBJ whole genome shotgun (WGS) entry which is preliminary data.</text>
</comment>
<keyword evidence="1" id="KW-1277">Toxin-antitoxin system</keyword>
<reference evidence="2 3" key="1">
    <citation type="journal article" date="2018" name="Sci. Rep.">
        <title>Rhizobium tumorigenes sp. nov., a novel plant tumorigenic bacterium isolated from cane gall tumors on thornless blackberry.</title>
        <authorList>
            <person name="Kuzmanovi N."/>
            <person name="Smalla K."/>
            <person name="Gronow S."/>
            <person name="PuBawska J."/>
        </authorList>
    </citation>
    <scope>NUCLEOTIDE SEQUENCE [LARGE SCALE GENOMIC DNA]</scope>
    <source>
        <strain evidence="2 3">CCBAU 85046</strain>
    </source>
</reference>
<evidence type="ECO:0000313" key="2">
    <source>
        <dbReference type="EMBL" id="PZM16985.1"/>
    </source>
</evidence>
<dbReference type="InterPro" id="IPR035093">
    <property type="entry name" value="RelE/ParE_toxin_dom_sf"/>
</dbReference>
<accession>A0A2W4D4A1</accession>
<evidence type="ECO:0008006" key="4">
    <source>
        <dbReference type="Google" id="ProtNLM"/>
    </source>
</evidence>
<organism evidence="2 3">
    <name type="scientific">Rhizobium tubonense</name>
    <dbReference type="NCBI Taxonomy" id="484088"/>
    <lineage>
        <taxon>Bacteria</taxon>
        <taxon>Pseudomonadati</taxon>
        <taxon>Pseudomonadota</taxon>
        <taxon>Alphaproteobacteria</taxon>
        <taxon>Hyphomicrobiales</taxon>
        <taxon>Rhizobiaceae</taxon>
        <taxon>Rhizobium/Agrobacterium group</taxon>
        <taxon>Rhizobium</taxon>
    </lineage>
</organism>
<evidence type="ECO:0000313" key="3">
    <source>
        <dbReference type="Proteomes" id="UP000248925"/>
    </source>
</evidence>
<dbReference type="AlphaFoldDB" id="A0A2W4D4A1"/>
<dbReference type="InterPro" id="IPR007712">
    <property type="entry name" value="RelE/ParE_toxin"/>
</dbReference>
<evidence type="ECO:0000256" key="1">
    <source>
        <dbReference type="ARBA" id="ARBA00022649"/>
    </source>
</evidence>
<sequence>MYEYIADDDPIAANRLLRQINAKIESIARSGFSGSPRDWLLAGLKAVPYRNRCIYFLLEENNIHVVRILHGRQDIAPEDFTESSI</sequence>
<gene>
    <name evidence="2" type="ORF">CPY51_01710</name>
</gene>
<dbReference type="EMBL" id="PCDP01000001">
    <property type="protein sequence ID" value="PZM16985.1"/>
    <property type="molecule type" value="Genomic_DNA"/>
</dbReference>
<dbReference type="Proteomes" id="UP000248925">
    <property type="component" value="Unassembled WGS sequence"/>
</dbReference>
<dbReference type="Gene3D" id="3.30.2310.20">
    <property type="entry name" value="RelE-like"/>
    <property type="match status" value="1"/>
</dbReference>